<protein>
    <submittedName>
        <fullName evidence="3">Uncharacterized protein</fullName>
    </submittedName>
</protein>
<dbReference type="Pfam" id="PF01436">
    <property type="entry name" value="NHL"/>
    <property type="match status" value="2"/>
</dbReference>
<organism evidence="3 4">
    <name type="scientific">Oopsacas minuta</name>
    <dbReference type="NCBI Taxonomy" id="111878"/>
    <lineage>
        <taxon>Eukaryota</taxon>
        <taxon>Metazoa</taxon>
        <taxon>Porifera</taxon>
        <taxon>Hexactinellida</taxon>
        <taxon>Hexasterophora</taxon>
        <taxon>Lyssacinosida</taxon>
        <taxon>Leucopsacidae</taxon>
        <taxon>Oopsacas</taxon>
    </lineage>
</organism>
<dbReference type="PANTHER" id="PTHR24104">
    <property type="entry name" value="E3 UBIQUITIN-PROTEIN LIGASE NHLRC1-RELATED"/>
    <property type="match status" value="1"/>
</dbReference>
<evidence type="ECO:0000313" key="3">
    <source>
        <dbReference type="EMBL" id="KAI6655547.1"/>
    </source>
</evidence>
<proteinExistence type="predicted"/>
<evidence type="ECO:0000313" key="4">
    <source>
        <dbReference type="Proteomes" id="UP001165289"/>
    </source>
</evidence>
<dbReference type="GO" id="GO:0061630">
    <property type="term" value="F:ubiquitin protein ligase activity"/>
    <property type="evidence" value="ECO:0007669"/>
    <property type="project" value="TreeGrafter"/>
</dbReference>
<name>A0AAV7K2T3_9METZ</name>
<evidence type="ECO:0000256" key="1">
    <source>
        <dbReference type="ARBA" id="ARBA00022737"/>
    </source>
</evidence>
<keyword evidence="1" id="KW-0677">Repeat</keyword>
<dbReference type="InterPro" id="IPR011042">
    <property type="entry name" value="6-blade_b-propeller_TolB-like"/>
</dbReference>
<dbReference type="EMBL" id="JAKMXF010000188">
    <property type="protein sequence ID" value="KAI6655547.1"/>
    <property type="molecule type" value="Genomic_DNA"/>
</dbReference>
<gene>
    <name evidence="3" type="ORF">LOD99_2046</name>
</gene>
<dbReference type="Proteomes" id="UP001165289">
    <property type="component" value="Unassembled WGS sequence"/>
</dbReference>
<dbReference type="SUPFAM" id="SSF63825">
    <property type="entry name" value="YWTD domain"/>
    <property type="match status" value="1"/>
</dbReference>
<dbReference type="Gene3D" id="2.40.10.500">
    <property type="match status" value="1"/>
</dbReference>
<accession>A0AAV7K2T3</accession>
<dbReference type="GO" id="GO:0000209">
    <property type="term" value="P:protein polyubiquitination"/>
    <property type="evidence" value="ECO:0007669"/>
    <property type="project" value="TreeGrafter"/>
</dbReference>
<dbReference type="Gene3D" id="2.120.10.30">
    <property type="entry name" value="TolB, C-terminal domain"/>
    <property type="match status" value="1"/>
</dbReference>
<dbReference type="AlphaFoldDB" id="A0AAV7K2T3"/>
<feature type="repeat" description="NHL" evidence="2">
    <location>
        <begin position="14"/>
        <end position="43"/>
    </location>
</feature>
<dbReference type="InterPro" id="IPR001258">
    <property type="entry name" value="NHL_repeat"/>
</dbReference>
<dbReference type="GO" id="GO:0043161">
    <property type="term" value="P:proteasome-mediated ubiquitin-dependent protein catabolic process"/>
    <property type="evidence" value="ECO:0007669"/>
    <property type="project" value="TreeGrafter"/>
</dbReference>
<dbReference type="PANTHER" id="PTHR24104:SF25">
    <property type="entry name" value="PROTEIN LIN-41"/>
    <property type="match status" value="1"/>
</dbReference>
<comment type="caution">
    <text evidence="3">The sequence shown here is derived from an EMBL/GenBank/DDBJ whole genome shotgun (WGS) entry which is preliminary data.</text>
</comment>
<evidence type="ECO:0000256" key="2">
    <source>
        <dbReference type="PROSITE-ProRule" id="PRU00504"/>
    </source>
</evidence>
<dbReference type="PROSITE" id="PS51125">
    <property type="entry name" value="NHL"/>
    <property type="match status" value="2"/>
</dbReference>
<keyword evidence="4" id="KW-1185">Reference proteome</keyword>
<dbReference type="InterPro" id="IPR050952">
    <property type="entry name" value="TRIM-NHL_E3_ligases"/>
</dbReference>
<reference evidence="3 4" key="1">
    <citation type="journal article" date="2023" name="BMC Biol.">
        <title>The compact genome of the sponge Oopsacas minuta (Hexactinellida) is lacking key metazoan core genes.</title>
        <authorList>
            <person name="Santini S."/>
            <person name="Schenkelaars Q."/>
            <person name="Jourda C."/>
            <person name="Duchesne M."/>
            <person name="Belahbib H."/>
            <person name="Rocher C."/>
            <person name="Selva M."/>
            <person name="Riesgo A."/>
            <person name="Vervoort M."/>
            <person name="Leys S.P."/>
            <person name="Kodjabachian L."/>
            <person name="Le Bivic A."/>
            <person name="Borchiellini C."/>
            <person name="Claverie J.M."/>
            <person name="Renard E."/>
        </authorList>
    </citation>
    <scope>NUCLEOTIDE SEQUENCE [LARGE SCALE GENOMIC DNA]</scope>
    <source>
        <strain evidence="3">SPO-2</strain>
    </source>
</reference>
<dbReference type="GO" id="GO:0008270">
    <property type="term" value="F:zinc ion binding"/>
    <property type="evidence" value="ECO:0007669"/>
    <property type="project" value="UniProtKB-KW"/>
</dbReference>
<sequence length="175" mass="19980">MFIGEYTQSVFVKFPKGVVVDNTTGNINVADWENYSVKVVNKNSKFLFKFVDRKIEHPIWIAICGDRILISQGSGHILNYEVNGKLISRVGKSGKGELTFNNPRSLTIDESTGEVYICDSYNNHMQILSKELGFKTQFGHDKLSNPLDVKPTREFRFILDLSNPCLHLYNYNLIL</sequence>
<feature type="repeat" description="NHL" evidence="2">
    <location>
        <begin position="87"/>
        <end position="131"/>
    </location>
</feature>